<reference evidence="13" key="3">
    <citation type="submission" date="2022-01" db="UniProtKB">
        <authorList>
            <consortium name="EnsemblPlants"/>
        </authorList>
    </citation>
    <scope>IDENTIFICATION</scope>
    <source>
        <strain evidence="13">subsp. vulgare</strain>
    </source>
</reference>
<dbReference type="PANTHER" id="PTHR36766">
    <property type="entry name" value="PLANT BROAD-SPECTRUM MILDEW RESISTANCE PROTEIN RPW8"/>
    <property type="match status" value="1"/>
</dbReference>
<dbReference type="EnsemblPlants" id="HORVU.MOREX.r3.2HG0216880.1">
    <property type="protein sequence ID" value="HORVU.MOREX.r3.2HG0216880.1"/>
    <property type="gene ID" value="HORVU.MOREX.r3.2HG0216880"/>
</dbReference>
<evidence type="ECO:0000256" key="2">
    <source>
        <dbReference type="ARBA" id="ARBA00022614"/>
    </source>
</evidence>
<keyword evidence="7" id="KW-0175">Coiled coil</keyword>
<comment type="similarity">
    <text evidence="1">Belongs to the disease resistance NB-LRR family.</text>
</comment>
<dbReference type="PANTHER" id="PTHR36766:SF73">
    <property type="entry name" value="NB-ARC DOMAIN-CONTAINING PROTEIN"/>
    <property type="match status" value="1"/>
</dbReference>
<dbReference type="Gene3D" id="1.20.5.4130">
    <property type="match status" value="1"/>
</dbReference>
<dbReference type="InterPro" id="IPR055414">
    <property type="entry name" value="LRR_R13L4/SHOC2-like"/>
</dbReference>
<sequence>MAGIGAMIAAALLKEVVQQIGSLVGGRIKLQQSLDKDLKEMKMTLESIEALLKDAEHANTNNSMRLWLSRLRDAMYGIADMIDDFEAGTEADQTRKFSIKKLCKMGPKFTLANKMKMMREELQGITHQYREFMLVPGTNADELKFIQMRETYSTIEDSIIGRTEEENKIWVSLSENTVQDLVVLAMHGIGGLGKTTLAKMIYNNNTKFEEYVRVWIYVSETFDLNKIGNSLISQLSQNESTYTETQMIHRSLAQLLANKKILIVLDDLWAEDDSQLDSLVAMLKVGKGSKVVVIATTRNEEIARKISTIPSHELASLTDEMCWTIIKQKSGFESRDDKEQLKDIGEAIAAKCGGVALAAQSIGPILETMPYNQWKKVRDSDIWKVSPSSSDPKDKAATRVLASLKLSYTFMPPYLKLCFAYLAIFPKGCNIYKGDLIHQWISLSFIGATPTFTAWELGEMYITQLLKLSFLEHSKTARFHYGRADVTAFTMHDLVHDLARSVMEDEILLDGNIGGNRCHYALLNDCSKTLLESRRIRALRFMGSAIIRLDDDAFASAKSLRVLDLSECSIHTLPDSIGQLKQLRYLNAPRVQNEVILRYLNAPRVQNEVIPDSITRLSKLLYLSLRGSSLSALPESIGEMEGLMNLDLSHCAGIKELPESFGKLKKLVHLDLSHCQGIKELPESFGKLKNLVHLDLSECSALENISKFMWTFTDLQYLDLSGCEQIKELPESFGKLKKLVHLDLENCSALENISKFMWSFTDLQYLNLSGCCRIGSLPESLDGLTSLQYLNLEGCFEEGENDSLMDRLSAISNLEHLDLSCNDGITCLPKSFCNLRKLHTLDISYCRKIQKIPESMGRIDGLKTLYLECCDALVEKPLPHPSTSFVSLPRFEVRVGDGESSSNLVCLQGTNPRNLEIVGLENVKSAEEAQSIKLMEKNILKTLKLWWAEGAERFVDDKVLLEKLVPPKSVTDLEIIGYNGISLPTWVIQHDWVTLTRMEHLEELSVSDSNGTPFRLRINNCPKLRMGPLVPRKVDWLEISRSDNVLSSWGEGTGASSSSSSSAGVLTTTTAFLTVGYSELPMQQWRLLRHISGLEYLVITDCCADLTVSPDIIPHLTSVSRLMIIACNISSLPHWVMDLTGLEELSILYCEGIRSLPEGIQQLTKLETLYITECPDLKKWCESEENKMKLAHIKNKVLVLFQSGQGT</sequence>
<dbReference type="GO" id="GO:0043531">
    <property type="term" value="F:ADP binding"/>
    <property type="evidence" value="ECO:0007669"/>
    <property type="project" value="InterPro"/>
</dbReference>
<keyword evidence="5" id="KW-0611">Plant defense</keyword>
<keyword evidence="3" id="KW-0677">Repeat</keyword>
<name>A0A8I6XGQ4_HORVV</name>
<dbReference type="InterPro" id="IPR027417">
    <property type="entry name" value="P-loop_NTPase"/>
</dbReference>
<dbReference type="GO" id="GO:0035556">
    <property type="term" value="P:intracellular signal transduction"/>
    <property type="evidence" value="ECO:0000318"/>
    <property type="project" value="GO_Central"/>
</dbReference>
<dbReference type="SMART" id="SM00369">
    <property type="entry name" value="LRR_TYP"/>
    <property type="match status" value="4"/>
</dbReference>
<feature type="domain" description="NB-ARC" evidence="8">
    <location>
        <begin position="165"/>
        <end position="330"/>
    </location>
</feature>
<keyword evidence="14" id="KW-1185">Reference proteome</keyword>
<feature type="domain" description="Disease resistance protein winged helix" evidence="10">
    <location>
        <begin position="424"/>
        <end position="499"/>
    </location>
</feature>
<feature type="domain" description="Disease resistance R13L4/SHOC-2-like LRR" evidence="11">
    <location>
        <begin position="694"/>
        <end position="822"/>
    </location>
</feature>
<dbReference type="InterPro" id="IPR006553">
    <property type="entry name" value="Leu-rich_rpt_Cys-con_subtyp"/>
</dbReference>
<evidence type="ECO:0000256" key="1">
    <source>
        <dbReference type="ARBA" id="ARBA00008894"/>
    </source>
</evidence>
<dbReference type="InterPro" id="IPR003591">
    <property type="entry name" value="Leu-rich_rpt_typical-subtyp"/>
</dbReference>
<dbReference type="Gene3D" id="1.10.8.430">
    <property type="entry name" value="Helical domain of apoptotic protease-activating factors"/>
    <property type="match status" value="1"/>
</dbReference>
<keyword evidence="2" id="KW-0433">Leucine-rich repeat</keyword>
<dbReference type="Gramene" id="HORVU.MOREX.r3.2HG0216880.1">
    <property type="protein sequence ID" value="HORVU.MOREX.r3.2HG0216880.1"/>
    <property type="gene ID" value="HORVU.MOREX.r3.2HG0216880"/>
</dbReference>
<feature type="domain" description="Disease resistance N-terminal" evidence="9">
    <location>
        <begin position="13"/>
        <end position="98"/>
    </location>
</feature>
<dbReference type="Gene3D" id="1.10.10.10">
    <property type="entry name" value="Winged helix-like DNA-binding domain superfamily/Winged helix DNA-binding domain"/>
    <property type="match status" value="1"/>
</dbReference>
<dbReference type="SMR" id="A0A8I6XGQ4"/>
<feature type="domain" description="R13L1/DRL21-like LRR repeat region" evidence="12">
    <location>
        <begin position="913"/>
        <end position="1004"/>
    </location>
</feature>
<dbReference type="InterPro" id="IPR056789">
    <property type="entry name" value="LRR_R13L1-DRL21"/>
</dbReference>
<dbReference type="SUPFAM" id="SSF52540">
    <property type="entry name" value="P-loop containing nucleoside triphosphate hydrolases"/>
    <property type="match status" value="1"/>
</dbReference>
<dbReference type="Pfam" id="PF23598">
    <property type="entry name" value="LRR_14"/>
    <property type="match status" value="1"/>
</dbReference>
<evidence type="ECO:0000259" key="12">
    <source>
        <dbReference type="Pfam" id="PF25019"/>
    </source>
</evidence>
<dbReference type="Gene3D" id="3.80.10.10">
    <property type="entry name" value="Ribonuclease Inhibitor"/>
    <property type="match status" value="3"/>
</dbReference>
<dbReference type="GO" id="GO:0006952">
    <property type="term" value="P:defense response"/>
    <property type="evidence" value="ECO:0007669"/>
    <property type="project" value="UniProtKB-KW"/>
</dbReference>
<evidence type="ECO:0000256" key="4">
    <source>
        <dbReference type="ARBA" id="ARBA00022741"/>
    </source>
</evidence>
<dbReference type="GO" id="GO:0051707">
    <property type="term" value="P:response to other organism"/>
    <property type="evidence" value="ECO:0007669"/>
    <property type="project" value="UniProtKB-ARBA"/>
</dbReference>
<dbReference type="Pfam" id="PF00931">
    <property type="entry name" value="NB-ARC"/>
    <property type="match status" value="1"/>
</dbReference>
<dbReference type="SMART" id="SM00367">
    <property type="entry name" value="LRR_CC"/>
    <property type="match status" value="6"/>
</dbReference>
<dbReference type="Pfam" id="PF23559">
    <property type="entry name" value="WHD_DRP"/>
    <property type="match status" value="1"/>
</dbReference>
<evidence type="ECO:0000259" key="10">
    <source>
        <dbReference type="Pfam" id="PF23559"/>
    </source>
</evidence>
<dbReference type="Pfam" id="PF13855">
    <property type="entry name" value="LRR_8"/>
    <property type="match status" value="1"/>
</dbReference>
<dbReference type="InterPro" id="IPR032675">
    <property type="entry name" value="LRR_dom_sf"/>
</dbReference>
<evidence type="ECO:0000256" key="5">
    <source>
        <dbReference type="ARBA" id="ARBA00022821"/>
    </source>
</evidence>
<dbReference type="Proteomes" id="UP000011116">
    <property type="component" value="Chromosome 2H"/>
</dbReference>
<dbReference type="InterPro" id="IPR042197">
    <property type="entry name" value="Apaf_helical"/>
</dbReference>
<organism evidence="13 14">
    <name type="scientific">Hordeum vulgare subsp. vulgare</name>
    <name type="common">Domesticated barley</name>
    <dbReference type="NCBI Taxonomy" id="112509"/>
    <lineage>
        <taxon>Eukaryota</taxon>
        <taxon>Viridiplantae</taxon>
        <taxon>Streptophyta</taxon>
        <taxon>Embryophyta</taxon>
        <taxon>Tracheophyta</taxon>
        <taxon>Spermatophyta</taxon>
        <taxon>Magnoliopsida</taxon>
        <taxon>Liliopsida</taxon>
        <taxon>Poales</taxon>
        <taxon>Poaceae</taxon>
        <taxon>BOP clade</taxon>
        <taxon>Pooideae</taxon>
        <taxon>Triticodae</taxon>
        <taxon>Triticeae</taxon>
        <taxon>Hordeinae</taxon>
        <taxon>Hordeum</taxon>
    </lineage>
</organism>
<dbReference type="PRINTS" id="PR00364">
    <property type="entry name" value="DISEASERSIST"/>
</dbReference>
<dbReference type="AlphaFoldDB" id="A0A8I6XGQ4"/>
<evidence type="ECO:0000313" key="13">
    <source>
        <dbReference type="EnsemblPlants" id="HORVU.MOREX.r3.2HG0216880.1"/>
    </source>
</evidence>
<evidence type="ECO:0000259" key="9">
    <source>
        <dbReference type="Pfam" id="PF18052"/>
    </source>
</evidence>
<keyword evidence="4" id="KW-0547">Nucleotide-binding</keyword>
<evidence type="ECO:0000259" key="11">
    <source>
        <dbReference type="Pfam" id="PF23598"/>
    </source>
</evidence>
<dbReference type="InterPro" id="IPR036388">
    <property type="entry name" value="WH-like_DNA-bd_sf"/>
</dbReference>
<dbReference type="InterPro" id="IPR058922">
    <property type="entry name" value="WHD_DRP"/>
</dbReference>
<evidence type="ECO:0000256" key="7">
    <source>
        <dbReference type="ARBA" id="ARBA00023054"/>
    </source>
</evidence>
<dbReference type="InterPro" id="IPR001611">
    <property type="entry name" value="Leu-rich_rpt"/>
</dbReference>
<evidence type="ECO:0000259" key="8">
    <source>
        <dbReference type="Pfam" id="PF00931"/>
    </source>
</evidence>
<keyword evidence="6" id="KW-0067">ATP-binding</keyword>
<evidence type="ECO:0000256" key="6">
    <source>
        <dbReference type="ARBA" id="ARBA00022840"/>
    </source>
</evidence>
<dbReference type="InterPro" id="IPR002182">
    <property type="entry name" value="NB-ARC"/>
</dbReference>
<evidence type="ECO:0000256" key="3">
    <source>
        <dbReference type="ARBA" id="ARBA00022737"/>
    </source>
</evidence>
<proteinExistence type="inferred from homology"/>
<reference evidence="14" key="1">
    <citation type="journal article" date="2012" name="Nature">
        <title>A physical, genetic and functional sequence assembly of the barley genome.</title>
        <authorList>
            <consortium name="The International Barley Genome Sequencing Consortium"/>
            <person name="Mayer K.F."/>
            <person name="Waugh R."/>
            <person name="Brown J.W."/>
            <person name="Schulman A."/>
            <person name="Langridge P."/>
            <person name="Platzer M."/>
            <person name="Fincher G.B."/>
            <person name="Muehlbauer G.J."/>
            <person name="Sato K."/>
            <person name="Close T.J."/>
            <person name="Wise R.P."/>
            <person name="Stein N."/>
        </authorList>
    </citation>
    <scope>NUCLEOTIDE SEQUENCE [LARGE SCALE GENOMIC DNA]</scope>
    <source>
        <strain evidence="14">cv. Morex</strain>
    </source>
</reference>
<dbReference type="SUPFAM" id="SSF52058">
    <property type="entry name" value="L domain-like"/>
    <property type="match status" value="3"/>
</dbReference>
<dbReference type="GO" id="GO:0005524">
    <property type="term" value="F:ATP binding"/>
    <property type="evidence" value="ECO:0007669"/>
    <property type="project" value="UniProtKB-KW"/>
</dbReference>
<dbReference type="Gramene" id="HORVU.MOREX.r2.2HG0180320.1">
    <property type="protein sequence ID" value="HORVU.MOREX.r2.2HG0180320.1"/>
    <property type="gene ID" value="HORVU.MOREX.r2.2HG0180320"/>
</dbReference>
<dbReference type="Pfam" id="PF25019">
    <property type="entry name" value="LRR_R13L1-DRL21"/>
    <property type="match status" value="1"/>
</dbReference>
<protein>
    <submittedName>
        <fullName evidence="13">Uncharacterized protein</fullName>
    </submittedName>
</protein>
<dbReference type="InterPro" id="IPR041118">
    <property type="entry name" value="Rx_N"/>
</dbReference>
<evidence type="ECO:0000313" key="14">
    <source>
        <dbReference type="Proteomes" id="UP000011116"/>
    </source>
</evidence>
<dbReference type="Pfam" id="PF00560">
    <property type="entry name" value="LRR_1"/>
    <property type="match status" value="1"/>
</dbReference>
<dbReference type="Pfam" id="PF18052">
    <property type="entry name" value="Rx_N"/>
    <property type="match status" value="1"/>
</dbReference>
<reference evidence="13" key="2">
    <citation type="submission" date="2020-10" db="EMBL/GenBank/DDBJ databases">
        <authorList>
            <person name="Scholz U."/>
            <person name="Mascher M."/>
            <person name="Fiebig A."/>
        </authorList>
    </citation>
    <scope>NUCLEOTIDE SEQUENCE [LARGE SCALE GENOMIC DNA]</scope>
    <source>
        <strain evidence="13">cv. Morex</strain>
    </source>
</reference>
<dbReference type="Gene3D" id="3.40.50.300">
    <property type="entry name" value="P-loop containing nucleotide triphosphate hydrolases"/>
    <property type="match status" value="1"/>
</dbReference>
<accession>A0A8I6XGQ4</accession>